<dbReference type="Pfam" id="PF01163">
    <property type="entry name" value="RIO1"/>
    <property type="match status" value="1"/>
</dbReference>
<dbReference type="CDD" id="cd05147">
    <property type="entry name" value="RIO1_euk"/>
    <property type="match status" value="1"/>
</dbReference>
<comment type="similarity">
    <text evidence="3 18">Belongs to the protein kinase superfamily. RIO-type Ser/Thr kinase family.</text>
</comment>
<evidence type="ECO:0000256" key="19">
    <source>
        <dbReference type="PIRSR" id="PIRSR038147-1"/>
    </source>
</evidence>
<keyword evidence="11 18" id="KW-0547">Nucleotide-binding</keyword>
<dbReference type="InterPro" id="IPR000687">
    <property type="entry name" value="RIO_kinase"/>
</dbReference>
<dbReference type="KEGG" id="vde:111250149"/>
<sequence>MQPDLKRLQIHPGQFDDAEEDVSYKTLRVVNVFKDESLQFPLNKAGDNWQENEIFFDTREPNGIQYCDDDELDDEDYDDEYDDDWFVSEDKGFHPNRQSGARGNNAVQQNGQQQAKYQDLQKVMANKFSSKVSLDSLCVPRQAMKAVTEQQRRAEQERIRVKDKMERATVEQVLDARTRMILFKMLNRCVFEQINGCISTGKEANVYHASKGNEQQFAIKVYKTSILVFKDRDRYVTGEFRFRGGYCSGNPRKMVRLWAEKEMRNLTRLEKAGIPCPKPHLLRSHVLVMEFIGKDGWPAPKLKDVPLTEAKARELYRSLVLDIRRLFHECRLVHADLSEYNLLYHEGRLVFIDVSQSVEHEHPNALIFLRKDLTNVTDFFSRCAVATMTVRELFDFVVAPVIANVEDYLERMAERSASRGVLDPRQIVVDDEVFKNSYIPRSLDQVLDYEKDVIKLRQGEDLLYKTLTGLKEVEECAKSNHKLSGGKEDIVDDVDEGSSFVGDESDSEEDERTIGGPRVSLGRPKNETVEEKRERKKAVKDAAREKRKNKVPKYLKKRREKSVKGKKK</sequence>
<dbReference type="GO" id="GO:0005524">
    <property type="term" value="F:ATP binding"/>
    <property type="evidence" value="ECO:0007669"/>
    <property type="project" value="UniProtKB-KW"/>
</dbReference>
<keyword evidence="13" id="KW-0378">Hydrolase</keyword>
<dbReference type="OMA" id="HPMSLDF"/>
<dbReference type="RefSeq" id="XP_022660692.1">
    <property type="nucleotide sequence ID" value="XM_022804957.1"/>
</dbReference>
<dbReference type="AlphaFoldDB" id="A0A7M7KBD2"/>
<dbReference type="FunFam" id="3.30.200.20:FF:000148">
    <property type="entry name" value="Serine/threonine-protein kinase RIO1"/>
    <property type="match status" value="1"/>
</dbReference>
<keyword evidence="6" id="KW-0963">Cytoplasm</keyword>
<dbReference type="EnsemblMetazoa" id="XM_022804957">
    <property type="protein sequence ID" value="XP_022660692"/>
    <property type="gene ID" value="LOC111250149"/>
</dbReference>
<feature type="active site" description="4-aspartylphosphate intermediate" evidence="19">
    <location>
        <position position="353"/>
    </location>
</feature>
<feature type="domain" description="RIO kinase" evidence="24">
    <location>
        <begin position="163"/>
        <end position="399"/>
    </location>
</feature>
<feature type="compositionally biased region" description="Basic residues" evidence="23">
    <location>
        <begin position="545"/>
        <end position="568"/>
    </location>
</feature>
<keyword evidence="8 18" id="KW-0723">Serine/threonine-protein kinase</keyword>
<comment type="catalytic activity">
    <reaction evidence="16 18">
        <text>L-threonyl-[protein] + ATP = O-phospho-L-threonyl-[protein] + ADP + H(+)</text>
        <dbReference type="Rhea" id="RHEA:46608"/>
        <dbReference type="Rhea" id="RHEA-COMP:11060"/>
        <dbReference type="Rhea" id="RHEA-COMP:11605"/>
        <dbReference type="ChEBI" id="CHEBI:15378"/>
        <dbReference type="ChEBI" id="CHEBI:30013"/>
        <dbReference type="ChEBI" id="CHEBI:30616"/>
        <dbReference type="ChEBI" id="CHEBI:61977"/>
        <dbReference type="ChEBI" id="CHEBI:456216"/>
        <dbReference type="EC" id="2.7.11.1"/>
    </reaction>
</comment>
<feature type="active site" description="Proton acceptor" evidence="19">
    <location>
        <position position="336"/>
    </location>
</feature>
<dbReference type="GeneID" id="111250149"/>
<dbReference type="SMART" id="SM00090">
    <property type="entry name" value="RIO"/>
    <property type="match status" value="1"/>
</dbReference>
<evidence type="ECO:0000256" key="10">
    <source>
        <dbReference type="ARBA" id="ARBA00022723"/>
    </source>
</evidence>
<evidence type="ECO:0000256" key="12">
    <source>
        <dbReference type="ARBA" id="ARBA00022777"/>
    </source>
</evidence>
<feature type="binding site" evidence="20">
    <location>
        <position position="292"/>
    </location>
    <ligand>
        <name>ATP</name>
        <dbReference type="ChEBI" id="CHEBI:30616"/>
    </ligand>
</feature>
<evidence type="ECO:0000313" key="25">
    <source>
        <dbReference type="EnsemblMetazoa" id="XP_022660692"/>
    </source>
</evidence>
<dbReference type="RefSeq" id="XP_022660681.1">
    <property type="nucleotide sequence ID" value="XM_022804946.1"/>
</dbReference>
<dbReference type="GO" id="GO:0005737">
    <property type="term" value="C:cytoplasm"/>
    <property type="evidence" value="ECO:0007669"/>
    <property type="project" value="UniProtKB-SubCell"/>
</dbReference>
<dbReference type="EnsemblMetazoa" id="XM_022804929">
    <property type="protein sequence ID" value="XP_022660664"/>
    <property type="gene ID" value="LOC111250149"/>
</dbReference>
<dbReference type="OrthoDB" id="205248at2759"/>
<keyword evidence="22" id="KW-0175">Coiled coil</keyword>
<dbReference type="GO" id="GO:0042254">
    <property type="term" value="P:ribosome biogenesis"/>
    <property type="evidence" value="ECO:0007669"/>
    <property type="project" value="UniProtKB-KW"/>
</dbReference>
<evidence type="ECO:0000256" key="3">
    <source>
        <dbReference type="ARBA" id="ARBA00009196"/>
    </source>
</evidence>
<dbReference type="InParanoid" id="A0A7M7KBD2"/>
<evidence type="ECO:0000256" key="14">
    <source>
        <dbReference type="ARBA" id="ARBA00022840"/>
    </source>
</evidence>
<evidence type="ECO:0000256" key="4">
    <source>
        <dbReference type="ARBA" id="ARBA00012513"/>
    </source>
</evidence>
<dbReference type="GO" id="GO:0016787">
    <property type="term" value="F:hydrolase activity"/>
    <property type="evidence" value="ECO:0007669"/>
    <property type="project" value="UniProtKB-KW"/>
</dbReference>
<dbReference type="InterPro" id="IPR018934">
    <property type="entry name" value="RIO_dom"/>
</dbReference>
<evidence type="ECO:0000256" key="22">
    <source>
        <dbReference type="SAM" id="Coils"/>
    </source>
</evidence>
<dbReference type="CTD" id="83732"/>
<dbReference type="InterPro" id="IPR051272">
    <property type="entry name" value="RIO-type_Ser/Thr_kinase"/>
</dbReference>
<evidence type="ECO:0000313" key="26">
    <source>
        <dbReference type="Proteomes" id="UP000594260"/>
    </source>
</evidence>
<evidence type="ECO:0000256" key="11">
    <source>
        <dbReference type="ARBA" id="ARBA00022741"/>
    </source>
</evidence>
<evidence type="ECO:0000256" key="17">
    <source>
        <dbReference type="ARBA" id="ARBA00048679"/>
    </source>
</evidence>
<feature type="binding site" evidence="20">
    <location>
        <position position="220"/>
    </location>
    <ligand>
        <name>ATP</name>
        <dbReference type="ChEBI" id="CHEBI:30616"/>
    </ligand>
</feature>
<feature type="coiled-coil region" evidence="22">
    <location>
        <begin position="144"/>
        <end position="171"/>
    </location>
</feature>
<keyword evidence="10" id="KW-0479">Metal-binding</keyword>
<keyword evidence="7" id="KW-0690">Ribosome biogenesis</keyword>
<dbReference type="Gene3D" id="3.30.200.20">
    <property type="entry name" value="Phosphorylase Kinase, domain 1"/>
    <property type="match status" value="1"/>
</dbReference>
<dbReference type="PIRSF" id="PIRSF038147">
    <property type="entry name" value="Ser/Thr_PK_RIO1"/>
    <property type="match status" value="1"/>
</dbReference>
<dbReference type="EC" id="2.7.11.1" evidence="4 18"/>
<dbReference type="PROSITE" id="PS01245">
    <property type="entry name" value="RIO1"/>
    <property type="match status" value="1"/>
</dbReference>
<protein>
    <recommendedName>
        <fullName evidence="5 18">Serine/threonine-protein kinase RIO1</fullName>
        <ecNumber evidence="4 18">2.7.11.1</ecNumber>
    </recommendedName>
</protein>
<dbReference type="InterPro" id="IPR018935">
    <property type="entry name" value="RIO_kinase_CS"/>
</dbReference>
<evidence type="ECO:0000259" key="24">
    <source>
        <dbReference type="SMART" id="SM00090"/>
    </source>
</evidence>
<accession>A0A7M7KBD2</accession>
<dbReference type="EnsemblMetazoa" id="XM_022804946">
    <property type="protein sequence ID" value="XP_022660681"/>
    <property type="gene ID" value="LOC111250149"/>
</dbReference>
<dbReference type="InterPro" id="IPR017407">
    <property type="entry name" value="Ser/Thr_kinase_Rio1"/>
</dbReference>
<evidence type="ECO:0000256" key="6">
    <source>
        <dbReference type="ARBA" id="ARBA00022490"/>
    </source>
</evidence>
<dbReference type="FunCoup" id="A0A7M7KBD2">
    <property type="interactions" value="1834"/>
</dbReference>
<evidence type="ECO:0000256" key="16">
    <source>
        <dbReference type="ARBA" id="ARBA00047899"/>
    </source>
</evidence>
<evidence type="ECO:0000256" key="9">
    <source>
        <dbReference type="ARBA" id="ARBA00022679"/>
    </source>
</evidence>
<feature type="binding site" evidence="21">
    <location>
        <position position="353"/>
    </location>
    <ligand>
        <name>Mg(2+)</name>
        <dbReference type="ChEBI" id="CHEBI:18420"/>
    </ligand>
</feature>
<keyword evidence="12 18" id="KW-0418">Kinase</keyword>
<evidence type="ECO:0000256" key="21">
    <source>
        <dbReference type="PIRSR" id="PIRSR038147-3"/>
    </source>
</evidence>
<evidence type="ECO:0000256" key="20">
    <source>
        <dbReference type="PIRSR" id="PIRSR038147-2"/>
    </source>
</evidence>
<evidence type="ECO:0000256" key="1">
    <source>
        <dbReference type="ARBA" id="ARBA00001946"/>
    </source>
</evidence>
<evidence type="ECO:0000256" key="23">
    <source>
        <dbReference type="SAM" id="MobiDB-lite"/>
    </source>
</evidence>
<dbReference type="GO" id="GO:0046872">
    <property type="term" value="F:metal ion binding"/>
    <property type="evidence" value="ECO:0007669"/>
    <property type="project" value="UniProtKB-KW"/>
</dbReference>
<organism evidence="25 26">
    <name type="scientific">Varroa destructor</name>
    <name type="common">Honeybee mite</name>
    <dbReference type="NCBI Taxonomy" id="109461"/>
    <lineage>
        <taxon>Eukaryota</taxon>
        <taxon>Metazoa</taxon>
        <taxon>Ecdysozoa</taxon>
        <taxon>Arthropoda</taxon>
        <taxon>Chelicerata</taxon>
        <taxon>Arachnida</taxon>
        <taxon>Acari</taxon>
        <taxon>Parasitiformes</taxon>
        <taxon>Mesostigmata</taxon>
        <taxon>Gamasina</taxon>
        <taxon>Dermanyssoidea</taxon>
        <taxon>Varroidae</taxon>
        <taxon>Varroa</taxon>
    </lineage>
</organism>
<evidence type="ECO:0000256" key="15">
    <source>
        <dbReference type="ARBA" id="ARBA00022842"/>
    </source>
</evidence>
<evidence type="ECO:0000256" key="8">
    <source>
        <dbReference type="ARBA" id="ARBA00022527"/>
    </source>
</evidence>
<keyword evidence="9 18" id="KW-0808">Transferase</keyword>
<keyword evidence="26" id="KW-1185">Reference proteome</keyword>
<evidence type="ECO:0000256" key="18">
    <source>
        <dbReference type="PIRNR" id="PIRNR038147"/>
    </source>
</evidence>
<keyword evidence="15" id="KW-0460">Magnesium</keyword>
<dbReference type="RefSeq" id="XP_022660664.1">
    <property type="nucleotide sequence ID" value="XM_022804929.1"/>
</dbReference>
<name>A0A7M7KBD2_VARDE</name>
<dbReference type="InterPro" id="IPR011009">
    <property type="entry name" value="Kinase-like_dom_sf"/>
</dbReference>
<evidence type="ECO:0000256" key="5">
    <source>
        <dbReference type="ARBA" id="ARBA00016038"/>
    </source>
</evidence>
<reference evidence="25" key="1">
    <citation type="submission" date="2021-01" db="UniProtKB">
        <authorList>
            <consortium name="EnsemblMetazoa"/>
        </authorList>
    </citation>
    <scope>IDENTIFICATION</scope>
</reference>
<feature type="compositionally biased region" description="Basic and acidic residues" evidence="23">
    <location>
        <begin position="524"/>
        <end position="544"/>
    </location>
</feature>
<evidence type="ECO:0000256" key="13">
    <source>
        <dbReference type="ARBA" id="ARBA00022801"/>
    </source>
</evidence>
<comment type="cofactor">
    <cofactor evidence="1 21">
        <name>Mg(2+)</name>
        <dbReference type="ChEBI" id="CHEBI:18420"/>
    </cofactor>
</comment>
<keyword evidence="14 18" id="KW-0067">ATP-binding</keyword>
<dbReference type="Proteomes" id="UP000594260">
    <property type="component" value="Unplaced"/>
</dbReference>
<proteinExistence type="inferred from homology"/>
<feature type="region of interest" description="Disordered" evidence="23">
    <location>
        <begin position="481"/>
        <end position="568"/>
    </location>
</feature>
<dbReference type="PANTHER" id="PTHR45723">
    <property type="entry name" value="SERINE/THREONINE-PROTEIN KINASE RIO1"/>
    <property type="match status" value="1"/>
</dbReference>
<dbReference type="RefSeq" id="XP_022660671.1">
    <property type="nucleotide sequence ID" value="XM_022804936.1"/>
</dbReference>
<comment type="subcellular location">
    <subcellularLocation>
        <location evidence="2">Cytoplasm</location>
    </subcellularLocation>
</comment>
<dbReference type="SUPFAM" id="SSF56112">
    <property type="entry name" value="Protein kinase-like (PK-like)"/>
    <property type="match status" value="1"/>
</dbReference>
<feature type="binding site" evidence="21">
    <location>
        <position position="341"/>
    </location>
    <ligand>
        <name>Mg(2+)</name>
        <dbReference type="ChEBI" id="CHEBI:18420"/>
    </ligand>
</feature>
<dbReference type="Gene3D" id="1.10.510.10">
    <property type="entry name" value="Transferase(Phosphotransferase) domain 1"/>
    <property type="match status" value="1"/>
</dbReference>
<dbReference type="GO" id="GO:0004674">
    <property type="term" value="F:protein serine/threonine kinase activity"/>
    <property type="evidence" value="ECO:0007669"/>
    <property type="project" value="UniProtKB-KW"/>
</dbReference>
<evidence type="ECO:0000256" key="7">
    <source>
        <dbReference type="ARBA" id="ARBA00022517"/>
    </source>
</evidence>
<evidence type="ECO:0000256" key="2">
    <source>
        <dbReference type="ARBA" id="ARBA00004496"/>
    </source>
</evidence>
<dbReference type="EnsemblMetazoa" id="XM_022804936">
    <property type="protein sequence ID" value="XP_022660671"/>
    <property type="gene ID" value="LOC111250149"/>
</dbReference>
<comment type="catalytic activity">
    <reaction evidence="17 18">
        <text>L-seryl-[protein] + ATP = O-phospho-L-seryl-[protein] + ADP + H(+)</text>
        <dbReference type="Rhea" id="RHEA:17989"/>
        <dbReference type="Rhea" id="RHEA-COMP:9863"/>
        <dbReference type="Rhea" id="RHEA-COMP:11604"/>
        <dbReference type="ChEBI" id="CHEBI:15378"/>
        <dbReference type="ChEBI" id="CHEBI:29999"/>
        <dbReference type="ChEBI" id="CHEBI:30616"/>
        <dbReference type="ChEBI" id="CHEBI:83421"/>
        <dbReference type="ChEBI" id="CHEBI:456216"/>
        <dbReference type="EC" id="2.7.11.1"/>
    </reaction>
</comment>